<keyword evidence="1" id="KW-0472">Membrane</keyword>
<dbReference type="Gene3D" id="1.20.58.390">
    <property type="entry name" value="Neurotransmitter-gated ion-channel transmembrane domain"/>
    <property type="match status" value="1"/>
</dbReference>
<reference evidence="3" key="2">
    <citation type="submission" date="2015-02" db="UniProtKB">
        <authorList>
            <consortium name="EnsemblMetazoa"/>
        </authorList>
    </citation>
    <scope>IDENTIFICATION</scope>
</reference>
<dbReference type="GO" id="GO:0016020">
    <property type="term" value="C:membrane"/>
    <property type="evidence" value="ECO:0007669"/>
    <property type="project" value="InterPro"/>
</dbReference>
<dbReference type="PhylomeDB" id="T1JI33"/>
<dbReference type="Proteomes" id="UP000014500">
    <property type="component" value="Unassembled WGS sequence"/>
</dbReference>
<dbReference type="HOGENOM" id="CLU_010920_4_2_1"/>
<organism evidence="3 4">
    <name type="scientific">Strigamia maritima</name>
    <name type="common">European centipede</name>
    <name type="synonym">Geophilus maritimus</name>
    <dbReference type="NCBI Taxonomy" id="126957"/>
    <lineage>
        <taxon>Eukaryota</taxon>
        <taxon>Metazoa</taxon>
        <taxon>Ecdysozoa</taxon>
        <taxon>Arthropoda</taxon>
        <taxon>Myriapoda</taxon>
        <taxon>Chilopoda</taxon>
        <taxon>Pleurostigmophora</taxon>
        <taxon>Geophilomorpha</taxon>
        <taxon>Linotaeniidae</taxon>
        <taxon>Strigamia</taxon>
    </lineage>
</organism>
<dbReference type="Pfam" id="PF02932">
    <property type="entry name" value="Neur_chan_memb"/>
    <property type="match status" value="1"/>
</dbReference>
<evidence type="ECO:0000259" key="2">
    <source>
        <dbReference type="Pfam" id="PF02932"/>
    </source>
</evidence>
<dbReference type="InterPro" id="IPR006029">
    <property type="entry name" value="Neurotrans-gated_channel_TM"/>
</dbReference>
<feature type="domain" description="Neurotransmitter-gated ion-channel transmembrane" evidence="2">
    <location>
        <begin position="3"/>
        <end position="97"/>
    </location>
</feature>
<dbReference type="GO" id="GO:0004888">
    <property type="term" value="F:transmembrane signaling receptor activity"/>
    <property type="evidence" value="ECO:0007669"/>
    <property type="project" value="InterPro"/>
</dbReference>
<dbReference type="GO" id="GO:0005230">
    <property type="term" value="F:extracellular ligand-gated monoatomic ion channel activity"/>
    <property type="evidence" value="ECO:0007669"/>
    <property type="project" value="UniProtKB-ARBA"/>
</dbReference>
<dbReference type="InterPro" id="IPR038050">
    <property type="entry name" value="Neuro_actylchol_rec"/>
</dbReference>
<dbReference type="EnsemblMetazoa" id="SMAR013514-RA">
    <property type="protein sequence ID" value="SMAR013514-PA"/>
    <property type="gene ID" value="SMAR013514"/>
</dbReference>
<dbReference type="SUPFAM" id="SSF90112">
    <property type="entry name" value="Neurotransmitter-gated ion-channel transmembrane pore"/>
    <property type="match status" value="1"/>
</dbReference>
<dbReference type="OMA" id="CISIDKT"/>
<protein>
    <recommendedName>
        <fullName evidence="2">Neurotransmitter-gated ion-channel transmembrane domain-containing protein</fullName>
    </recommendedName>
</protein>
<dbReference type="PRINTS" id="PR00253">
    <property type="entry name" value="GABAARECEPTR"/>
</dbReference>
<dbReference type="InterPro" id="IPR006028">
    <property type="entry name" value="GABAA/Glycine_rcpt"/>
</dbReference>
<feature type="transmembrane region" description="Helical" evidence="1">
    <location>
        <begin position="38"/>
        <end position="61"/>
    </location>
</feature>
<evidence type="ECO:0000313" key="3">
    <source>
        <dbReference type="EnsemblMetazoa" id="SMAR013514-PA"/>
    </source>
</evidence>
<evidence type="ECO:0000256" key="1">
    <source>
        <dbReference type="SAM" id="Phobius"/>
    </source>
</evidence>
<dbReference type="GO" id="GO:0099095">
    <property type="term" value="F:ligand-gated monoatomic anion channel activity"/>
    <property type="evidence" value="ECO:0007669"/>
    <property type="project" value="UniProtKB-ARBA"/>
</dbReference>
<dbReference type="STRING" id="126957.T1JI33"/>
<accession>T1JI33</accession>
<sequence length="157" mass="17603">MAAPRVALGLTSLLTLSTQFNSAQQNLPAVATIKALDIWMFACMFMVFASLLVYAFSYTCFRIKQAEEQKPQSTAIVITSSSNYKKSSKKHFQKPKQSKSQCISIDKTARIVFPGLFIAFNVYYWNTYLKQLLALSFSKCLPSHAGVPTAYSPPLFY</sequence>
<dbReference type="InterPro" id="IPR036719">
    <property type="entry name" value="Neuro-gated_channel_TM_sf"/>
</dbReference>
<keyword evidence="4" id="KW-1185">Reference proteome</keyword>
<keyword evidence="1" id="KW-1133">Transmembrane helix</keyword>
<dbReference type="AlphaFoldDB" id="T1JI33"/>
<proteinExistence type="predicted"/>
<feature type="transmembrane region" description="Helical" evidence="1">
    <location>
        <begin position="108"/>
        <end position="125"/>
    </location>
</feature>
<reference evidence="4" key="1">
    <citation type="submission" date="2011-05" db="EMBL/GenBank/DDBJ databases">
        <authorList>
            <person name="Richards S.R."/>
            <person name="Qu J."/>
            <person name="Jiang H."/>
            <person name="Jhangiani S.N."/>
            <person name="Agravi P."/>
            <person name="Goodspeed R."/>
            <person name="Gross S."/>
            <person name="Mandapat C."/>
            <person name="Jackson L."/>
            <person name="Mathew T."/>
            <person name="Pu L."/>
            <person name="Thornton R."/>
            <person name="Saada N."/>
            <person name="Wilczek-Boney K.B."/>
            <person name="Lee S."/>
            <person name="Kovar C."/>
            <person name="Wu Y."/>
            <person name="Scherer S.E."/>
            <person name="Worley K.C."/>
            <person name="Muzny D.M."/>
            <person name="Gibbs R."/>
        </authorList>
    </citation>
    <scope>NUCLEOTIDE SEQUENCE</scope>
    <source>
        <strain evidence="4">Brora</strain>
    </source>
</reference>
<dbReference type="EMBL" id="JH431730">
    <property type="status" value="NOT_ANNOTATED_CDS"/>
    <property type="molecule type" value="Genomic_DNA"/>
</dbReference>
<keyword evidence="1" id="KW-0812">Transmembrane</keyword>
<dbReference type="GO" id="GO:0005254">
    <property type="term" value="F:chloride channel activity"/>
    <property type="evidence" value="ECO:0007669"/>
    <property type="project" value="UniProtKB-ARBA"/>
</dbReference>
<evidence type="ECO:0000313" key="4">
    <source>
        <dbReference type="Proteomes" id="UP000014500"/>
    </source>
</evidence>
<dbReference type="eggNOG" id="KOG3644">
    <property type="taxonomic scope" value="Eukaryota"/>
</dbReference>
<name>T1JI33_STRMM</name>